<gene>
    <name evidence="7 9" type="primary">DKC1</name>
</gene>
<reference evidence="8" key="1">
    <citation type="journal article" date="2007" name="Science">
        <title>Evolutionary and biomedical insights from the rhesus macaque genome.</title>
        <authorList>
            <person name="Gibbs R.A."/>
            <person name="Rogers J."/>
            <person name="Katze M.G."/>
            <person name="Bumgarner R."/>
            <person name="Weinstock G.M."/>
            <person name="Mardis E.R."/>
            <person name="Remington K.A."/>
            <person name="Strausberg R.L."/>
            <person name="Venter J.C."/>
            <person name="Wilson R.K."/>
            <person name="Batzer M.A."/>
            <person name="Bustamante C.D."/>
            <person name="Eichler E.E."/>
            <person name="Hahn M.W."/>
            <person name="Hardison R.C."/>
            <person name="Makova K.D."/>
            <person name="Miller W."/>
            <person name="Milosavljevic A."/>
            <person name="Palermo R.E."/>
            <person name="Siepel A."/>
            <person name="Sikela J.M."/>
            <person name="Attaway T."/>
            <person name="Bell S."/>
            <person name="Bernard K.E."/>
            <person name="Buhay C.J."/>
            <person name="Chandrabose M.N."/>
            <person name="Dao M."/>
            <person name="Davis C."/>
            <person name="Delehaunty K.D."/>
            <person name="Ding Y."/>
            <person name="Dinh H.H."/>
            <person name="Dugan-Rocha S."/>
            <person name="Fulton L.A."/>
            <person name="Gabisi R.A."/>
            <person name="Garner T.T."/>
            <person name="Godfrey J."/>
            <person name="Hawes A.C."/>
            <person name="Hernandez J."/>
            <person name="Hines S."/>
            <person name="Holder M."/>
            <person name="Hume J."/>
            <person name="Jhangiani S.N."/>
            <person name="Joshi V."/>
            <person name="Khan Z.M."/>
            <person name="Kirkness E.F."/>
            <person name="Cree A."/>
            <person name="Fowler R.G."/>
            <person name="Lee S."/>
            <person name="Lewis L.R."/>
            <person name="Li Z."/>
            <person name="Liu Y.-S."/>
            <person name="Moore S.M."/>
            <person name="Muzny D."/>
            <person name="Nazareth L.V."/>
            <person name="Ngo D.N."/>
            <person name="Okwuonu G.O."/>
            <person name="Pai G."/>
            <person name="Parker D."/>
            <person name="Paul H.A."/>
            <person name="Pfannkoch C."/>
            <person name="Pohl C.S."/>
            <person name="Rogers Y.-H.C."/>
            <person name="Ruiz S.J."/>
            <person name="Sabo A."/>
            <person name="Santibanez J."/>
            <person name="Schneider B.W."/>
            <person name="Smith S.M."/>
            <person name="Sodergren E."/>
            <person name="Svatek A.F."/>
            <person name="Utterback T.R."/>
            <person name="Vattathil S."/>
            <person name="Warren W."/>
            <person name="White C.S."/>
            <person name="Chinwalla A.T."/>
            <person name="Feng Y."/>
            <person name="Halpern A.L."/>
            <person name="Hillier L.W."/>
            <person name="Huang X."/>
            <person name="Minx P."/>
            <person name="Nelson J.O."/>
            <person name="Pepin K.H."/>
            <person name="Qin X."/>
            <person name="Sutton G.G."/>
            <person name="Venter E."/>
            <person name="Walenz B.P."/>
            <person name="Wallis J.W."/>
            <person name="Worley K.C."/>
            <person name="Yang S.-P."/>
            <person name="Jones S.M."/>
            <person name="Marra M.A."/>
            <person name="Rocchi M."/>
            <person name="Schein J.E."/>
            <person name="Baertsch R."/>
            <person name="Clarke L."/>
            <person name="Csuros M."/>
            <person name="Glasscock J."/>
            <person name="Harris R.A."/>
            <person name="Havlak P."/>
            <person name="Jackson A.R."/>
            <person name="Jiang H."/>
            <person name="Liu Y."/>
            <person name="Messina D.N."/>
            <person name="Shen Y."/>
            <person name="Song H.X.-Z."/>
            <person name="Wylie T."/>
            <person name="Zhang L."/>
            <person name="Birney E."/>
            <person name="Han K."/>
            <person name="Konkel M.K."/>
            <person name="Lee J."/>
            <person name="Smit A.F.A."/>
            <person name="Ullmer B."/>
            <person name="Wang H."/>
            <person name="Xing J."/>
            <person name="Burhans R."/>
            <person name="Cheng Z."/>
            <person name="Karro J.E."/>
            <person name="Ma J."/>
            <person name="Raney B."/>
            <person name="She X."/>
            <person name="Cox M.J."/>
            <person name="Demuth J.P."/>
            <person name="Dumas L.J."/>
            <person name="Han S.-G."/>
            <person name="Hopkins J."/>
            <person name="Karimpour-Fard A."/>
            <person name="Kim Y.H."/>
            <person name="Pollack J.R."/>
            <person name="Vinar T."/>
            <person name="Addo-Quaye C."/>
            <person name="Degenhardt J."/>
            <person name="Denby A."/>
            <person name="Hubisz M.J."/>
            <person name="Indap A."/>
            <person name="Kosiol C."/>
            <person name="Lahn B.T."/>
            <person name="Lawson H.A."/>
            <person name="Marklein A."/>
            <person name="Nielsen R."/>
            <person name="Vallender E.J."/>
            <person name="Clark A.G."/>
            <person name="Ferguson B."/>
            <person name="Hernandez R.D."/>
            <person name="Hirani K."/>
            <person name="Kehrer-Sawatzki H."/>
            <person name="Kolb J."/>
            <person name="Patil S."/>
            <person name="Pu L.-L."/>
            <person name="Ren Y."/>
            <person name="Smith D.G."/>
            <person name="Wheeler D.A."/>
            <person name="Schenck I."/>
            <person name="Ball E.V."/>
            <person name="Chen R."/>
            <person name="Cooper D.N."/>
            <person name="Giardine B."/>
            <person name="Hsu F."/>
            <person name="Kent W.J."/>
            <person name="Lesk A."/>
            <person name="Nelson D.L."/>
            <person name="O'brien W.E."/>
            <person name="Pruefer K."/>
            <person name="Stenson P.D."/>
            <person name="Wallace J.C."/>
            <person name="Ke H."/>
            <person name="Liu X.-M."/>
            <person name="Wang P."/>
            <person name="Xiang A.P."/>
            <person name="Yang F."/>
            <person name="Barber G.P."/>
            <person name="Haussler D."/>
            <person name="Karolchik D."/>
            <person name="Kern A.D."/>
            <person name="Kuhn R.M."/>
            <person name="Smith K.E."/>
            <person name="Zwieg A.S."/>
        </authorList>
    </citation>
    <scope>NUCLEOTIDE SEQUENCE [LARGE SCALE GENOMIC DNA]</scope>
    <source>
        <strain evidence="8">17573</strain>
    </source>
</reference>
<dbReference type="SMART" id="SM01136">
    <property type="entry name" value="DKCLD"/>
    <property type="match status" value="1"/>
</dbReference>
<protein>
    <recommendedName>
        <fullName evidence="2">H/ACA ribonucleoprotein complex subunit DKC1</fullName>
    </recommendedName>
    <alternativeName>
        <fullName evidence="3">Dyskerin</fullName>
    </alternativeName>
</protein>
<evidence type="ECO:0000259" key="5">
    <source>
        <dbReference type="SMART" id="SM00359"/>
    </source>
</evidence>
<evidence type="ECO:0000256" key="3">
    <source>
        <dbReference type="ARBA" id="ARBA00044548"/>
    </source>
</evidence>
<evidence type="ECO:0000313" key="8">
    <source>
        <dbReference type="Proteomes" id="UP000006718"/>
    </source>
</evidence>
<dbReference type="PANTHER" id="PTHR23127:SF0">
    <property type="entry name" value="H_ACA RIBONUCLEOPROTEIN COMPLEX SUBUNIT DKC1"/>
    <property type="match status" value="1"/>
</dbReference>
<dbReference type="InterPro" id="IPR002478">
    <property type="entry name" value="PUA"/>
</dbReference>
<accession>A0A1D5REQ8</accession>
<organism evidence="7 8">
    <name type="scientific">Macaca mulatta</name>
    <name type="common">Rhesus macaque</name>
    <dbReference type="NCBI Taxonomy" id="9544"/>
    <lineage>
        <taxon>Eukaryota</taxon>
        <taxon>Metazoa</taxon>
        <taxon>Chordata</taxon>
        <taxon>Craniata</taxon>
        <taxon>Vertebrata</taxon>
        <taxon>Euteleostomi</taxon>
        <taxon>Mammalia</taxon>
        <taxon>Eutheria</taxon>
        <taxon>Euarchontoglires</taxon>
        <taxon>Primates</taxon>
        <taxon>Haplorrhini</taxon>
        <taxon>Catarrhini</taxon>
        <taxon>Cercopithecidae</taxon>
        <taxon>Cercopithecinae</taxon>
        <taxon>Macaca</taxon>
    </lineage>
</organism>
<dbReference type="GO" id="GO:0003723">
    <property type="term" value="F:RNA binding"/>
    <property type="evidence" value="ECO:0007669"/>
    <property type="project" value="InterPro"/>
</dbReference>
<dbReference type="Pfam" id="PF08068">
    <property type="entry name" value="DKCLD"/>
    <property type="match status" value="1"/>
</dbReference>
<dbReference type="SUPFAM" id="SSF88697">
    <property type="entry name" value="PUA domain-like"/>
    <property type="match status" value="1"/>
</dbReference>
<sequence>MRTRGRALRTGQANKSHCADYQRAPRIPPPGWLRPLPPRGKARTGRCAGGWVLAARPDGTEAAGVCGRSLSCGPGCTHAVQDNMADAEVIILPKKHKKKKERKSLPEEDVAEIQHAEEFLIKPESKVAKLDTSQWPLLLKNFDKLNVRTTHYTPLACGSNPLKREIGDYIRTGFINLDKPSNPSSHEVVAWIRRILRVEKTGHSGTLDPKVTGCLIVCIERATRLVKSQQSAGKEYVGIVRLHNAIEGGTQLSRALETLTGALFQRPPLIAAVKRQLRVRTIYESKMIEYDPERRLGIFWVSCEAGTYIRTLCVHLGLLLGVGGQMQELRRVRSGVMSEKVNAICYGAKIMLPGVLRYEDGIEVNQEIVVITTKGEAICMAIALMTTAVISTCDHGIVAKIKRVIMERDTYPRKWGLGPKASQKKLMIKQGLLDKYGKPTESTPATWKQEYVDYSETAKKEVVAEVVKAPQVVAEAAKTAKRKRESESESDETPPAAPQLIKKEKKKSKKDKKAKAGLESGAEPGDGDSDTTKKKKKKKKAKEVELVSE</sequence>
<dbReference type="NCBIfam" id="TIGR00425">
    <property type="entry name" value="CBF5"/>
    <property type="match status" value="1"/>
</dbReference>
<keyword evidence="8" id="KW-1185">Reference proteome</keyword>
<dbReference type="ExpressionAtlas" id="A0A1D5REQ8">
    <property type="expression patterns" value="baseline"/>
</dbReference>
<dbReference type="GO" id="GO:0009982">
    <property type="term" value="F:pseudouridine synthase activity"/>
    <property type="evidence" value="ECO:0007669"/>
    <property type="project" value="InterPro"/>
</dbReference>
<evidence type="ECO:0000256" key="4">
    <source>
        <dbReference type="SAM" id="MobiDB-lite"/>
    </source>
</evidence>
<dbReference type="VGNC" id="VGNC:71800">
    <property type="gene designation" value="DKC1"/>
</dbReference>
<evidence type="ECO:0000256" key="2">
    <source>
        <dbReference type="ARBA" id="ARBA00044522"/>
    </source>
</evidence>
<dbReference type="AlphaFoldDB" id="A0A1D5REQ8"/>
<dbReference type="InterPro" id="IPR036974">
    <property type="entry name" value="PUA_sf"/>
</dbReference>
<feature type="domain" description="Dyskerin-like" evidence="6">
    <location>
        <begin position="131"/>
        <end position="189"/>
    </location>
</feature>
<reference evidence="7" key="3">
    <citation type="submission" date="2025-08" db="UniProtKB">
        <authorList>
            <consortium name="Ensembl"/>
        </authorList>
    </citation>
    <scope>IDENTIFICATION</scope>
    <source>
        <strain evidence="7">17573</strain>
    </source>
</reference>
<dbReference type="CDD" id="cd02572">
    <property type="entry name" value="PseudoU_synth_hDyskerin"/>
    <property type="match status" value="1"/>
</dbReference>
<name>A0A1D5REQ8_MACMU</name>
<dbReference type="PANTHER" id="PTHR23127">
    <property type="entry name" value="CENTROMERE/MICROTUBULE BINDING PROTEIN CBF5"/>
    <property type="match status" value="1"/>
</dbReference>
<dbReference type="CDD" id="cd21148">
    <property type="entry name" value="PUA_Cbf5"/>
    <property type="match status" value="1"/>
</dbReference>
<dbReference type="VEuPathDB" id="HostDB:ENSMMUG00000005768"/>
<feature type="compositionally biased region" description="Pro residues" evidence="4">
    <location>
        <begin position="26"/>
        <end position="38"/>
    </location>
</feature>
<dbReference type="GO" id="GO:0006396">
    <property type="term" value="P:RNA processing"/>
    <property type="evidence" value="ECO:0007669"/>
    <property type="project" value="InterPro"/>
</dbReference>
<dbReference type="eggNOG" id="KOG2529">
    <property type="taxonomic scope" value="Eukaryota"/>
</dbReference>
<dbReference type="Ensembl" id="ENSMMUT00000070623.2">
    <property type="protein sequence ID" value="ENSMMUP00000058801.2"/>
    <property type="gene ID" value="ENSMMUG00000005768.4"/>
</dbReference>
<dbReference type="SUPFAM" id="SSF55120">
    <property type="entry name" value="Pseudouridine synthase"/>
    <property type="match status" value="1"/>
</dbReference>
<reference evidence="7" key="4">
    <citation type="submission" date="2025-09" db="UniProtKB">
        <authorList>
            <consortium name="Ensembl"/>
        </authorList>
    </citation>
    <scope>IDENTIFICATION</scope>
    <source>
        <strain evidence="7">17573</strain>
    </source>
</reference>
<feature type="region of interest" description="Disordered" evidence="4">
    <location>
        <begin position="1"/>
        <end position="40"/>
    </location>
</feature>
<dbReference type="InterPro" id="IPR015947">
    <property type="entry name" value="PUA-like_sf"/>
</dbReference>
<evidence type="ECO:0000313" key="7">
    <source>
        <dbReference type="Ensembl" id="ENSMMUP00000058801.2"/>
    </source>
</evidence>
<dbReference type="Proteomes" id="UP000006718">
    <property type="component" value="Chromosome X"/>
</dbReference>
<dbReference type="SMR" id="A0A1D5REQ8"/>
<dbReference type="SMART" id="SM00359">
    <property type="entry name" value="PUA"/>
    <property type="match status" value="1"/>
</dbReference>
<evidence type="ECO:0000259" key="6">
    <source>
        <dbReference type="SMART" id="SM01136"/>
    </source>
</evidence>
<dbReference type="Bgee" id="ENSMMUG00000005768">
    <property type="expression patterns" value="Expressed in fibroblast and 21 other cell types or tissues"/>
</dbReference>
<dbReference type="PROSITE" id="PS50890">
    <property type="entry name" value="PUA"/>
    <property type="match status" value="1"/>
</dbReference>
<dbReference type="InterPro" id="IPR004802">
    <property type="entry name" value="tRNA_PsdUridine_synth_B_fam"/>
</dbReference>
<dbReference type="InterPro" id="IPR002501">
    <property type="entry name" value="PsdUridine_synth_N"/>
</dbReference>
<dbReference type="Gene3D" id="2.30.130.10">
    <property type="entry name" value="PUA domain"/>
    <property type="match status" value="2"/>
</dbReference>
<evidence type="ECO:0000313" key="9">
    <source>
        <dbReference type="VGNC" id="VGNC:71800"/>
    </source>
</evidence>
<feature type="compositionally biased region" description="Basic residues" evidence="4">
    <location>
        <begin position="503"/>
        <end position="515"/>
    </location>
</feature>
<evidence type="ECO:0000256" key="1">
    <source>
        <dbReference type="ARBA" id="ARBA00008999"/>
    </source>
</evidence>
<dbReference type="InterPro" id="IPR020103">
    <property type="entry name" value="PsdUridine_synth_cat_dom_sf"/>
</dbReference>
<dbReference type="Gene3D" id="3.30.70.3190">
    <property type="match status" value="1"/>
</dbReference>
<dbReference type="Pfam" id="PF01472">
    <property type="entry name" value="PUA"/>
    <property type="match status" value="1"/>
</dbReference>
<dbReference type="InterPro" id="IPR012960">
    <property type="entry name" value="Dyskerin-like"/>
</dbReference>
<proteinExistence type="inferred from homology"/>
<dbReference type="Pfam" id="PF01509">
    <property type="entry name" value="TruB_N"/>
    <property type="match status" value="1"/>
</dbReference>
<feature type="region of interest" description="Disordered" evidence="4">
    <location>
        <begin position="478"/>
        <end position="549"/>
    </location>
</feature>
<feature type="domain" description="PUA" evidence="5">
    <location>
        <begin position="330"/>
        <end position="406"/>
    </location>
</feature>
<reference evidence="7" key="2">
    <citation type="submission" date="2019-01" db="EMBL/GenBank/DDBJ databases">
        <authorList>
            <person name="Graves T."/>
            <person name="Eichler E.E."/>
            <person name="Wilson R.K."/>
        </authorList>
    </citation>
    <scope>NUCLEOTIDE SEQUENCE [LARGE SCALE GENOMIC DNA]</scope>
    <source>
        <strain evidence="7">17573</strain>
    </source>
</reference>
<dbReference type="GeneTree" id="ENSGT00510000047092"/>
<dbReference type="GO" id="GO:0001522">
    <property type="term" value="P:pseudouridine synthesis"/>
    <property type="evidence" value="ECO:0007669"/>
    <property type="project" value="InterPro"/>
</dbReference>
<comment type="similarity">
    <text evidence="1">Belongs to the pseudouridine synthase TruB family.</text>
</comment>